<comment type="caution">
    <text evidence="2">The sequence shown here is derived from an EMBL/GenBank/DDBJ whole genome shotgun (WGS) entry which is preliminary data.</text>
</comment>
<dbReference type="EMBL" id="LATX01002518">
    <property type="protein sequence ID" value="KTB27864.1"/>
    <property type="molecule type" value="Genomic_DNA"/>
</dbReference>
<dbReference type="AlphaFoldDB" id="A0A0W0EUW4"/>
<accession>A0A0W0EUW4</accession>
<dbReference type="Proteomes" id="UP000054988">
    <property type="component" value="Unassembled WGS sequence"/>
</dbReference>
<name>A0A0W0EUW4_MONRR</name>
<proteinExistence type="predicted"/>
<sequence length="356" mass="38481">MSQNSGSGAQKSASRAPDAQAGNPSQVFSTPTHSLSRQNAVHNLNETPFFGTGSCRPRPPSLSSLAVSNSPAIQKRLKLAANKICEDNALPMGTLDPFINMDLKTHLLTVQDRILGKKAQEQHAANQGLLISKDFNTKVGSRSLACLCSDVTTYIKRNSDAVICLCLSKWQKVYSSPQEATALATTSATASLQPPSTSSGSQQSALPSLSNTDFTLNCSVSSARDNSGSRFEDASVSSGKVSDANSVSNDQVEDDNAKKEREELQKLCETFNSSQFYNFVDHELRTAWAKALNHADGNRAQATQLLEFFMSVLQEDLRKYPPPAGVKLNITQSASNLPSMPDWQKTIAATMRYKAP</sequence>
<protein>
    <submittedName>
        <fullName evidence="2">Uncharacterized protein</fullName>
    </submittedName>
</protein>
<evidence type="ECO:0000313" key="3">
    <source>
        <dbReference type="Proteomes" id="UP000054988"/>
    </source>
</evidence>
<evidence type="ECO:0000313" key="2">
    <source>
        <dbReference type="EMBL" id="KTB27864.1"/>
    </source>
</evidence>
<feature type="compositionally biased region" description="Polar residues" evidence="1">
    <location>
        <begin position="22"/>
        <end position="35"/>
    </location>
</feature>
<feature type="region of interest" description="Disordered" evidence="1">
    <location>
        <begin position="222"/>
        <end position="261"/>
    </location>
</feature>
<organism evidence="2 3">
    <name type="scientific">Moniliophthora roreri</name>
    <name type="common">Frosty pod rot fungus</name>
    <name type="synonym">Monilia roreri</name>
    <dbReference type="NCBI Taxonomy" id="221103"/>
    <lineage>
        <taxon>Eukaryota</taxon>
        <taxon>Fungi</taxon>
        <taxon>Dikarya</taxon>
        <taxon>Basidiomycota</taxon>
        <taxon>Agaricomycotina</taxon>
        <taxon>Agaricomycetes</taxon>
        <taxon>Agaricomycetidae</taxon>
        <taxon>Agaricales</taxon>
        <taxon>Marasmiineae</taxon>
        <taxon>Marasmiaceae</taxon>
        <taxon>Moniliophthora</taxon>
    </lineage>
</organism>
<gene>
    <name evidence="2" type="ORF">WG66_19555</name>
</gene>
<reference evidence="2 3" key="1">
    <citation type="submission" date="2015-12" db="EMBL/GenBank/DDBJ databases">
        <title>Draft genome sequence of Moniliophthora roreri, the causal agent of frosty pod rot of cacao.</title>
        <authorList>
            <person name="Aime M.C."/>
            <person name="Diaz-Valderrama J.R."/>
            <person name="Kijpornyongpan T."/>
            <person name="Phillips-Mora W."/>
        </authorList>
    </citation>
    <scope>NUCLEOTIDE SEQUENCE [LARGE SCALE GENOMIC DNA]</scope>
    <source>
        <strain evidence="2 3">MCA 2952</strain>
    </source>
</reference>
<feature type="region of interest" description="Disordered" evidence="1">
    <location>
        <begin position="186"/>
        <end position="209"/>
    </location>
</feature>
<feature type="region of interest" description="Disordered" evidence="1">
    <location>
        <begin position="1"/>
        <end position="35"/>
    </location>
</feature>
<feature type="compositionally biased region" description="Polar residues" evidence="1">
    <location>
        <begin position="1"/>
        <end position="13"/>
    </location>
</feature>
<feature type="compositionally biased region" description="Polar residues" evidence="1">
    <location>
        <begin position="222"/>
        <end position="250"/>
    </location>
</feature>
<evidence type="ECO:0000256" key="1">
    <source>
        <dbReference type="SAM" id="MobiDB-lite"/>
    </source>
</evidence>